<dbReference type="EMBL" id="SZOD01001024">
    <property type="protein sequence ID" value="TKI79836.1"/>
    <property type="molecule type" value="Genomic_DNA"/>
</dbReference>
<dbReference type="Proteomes" id="UP000305524">
    <property type="component" value="Unassembled WGS sequence"/>
</dbReference>
<reference evidence="1 2" key="1">
    <citation type="journal article" date="2019" name="Environ. Microbiol.">
        <title>An active ?-lactamase is a part of an orchestrated cell wall stress resistance network of Bacillus subtilis and related rhizosphere species.</title>
        <authorList>
            <person name="Bucher T."/>
            <person name="Keren-Paz A."/>
            <person name="Hausser J."/>
            <person name="Olender T."/>
            <person name="Cytryn E."/>
            <person name="Kolodkin-Gal I."/>
        </authorList>
    </citation>
    <scope>NUCLEOTIDE SEQUENCE [LARGE SCALE GENOMIC DNA]</scope>
    <source>
        <strain evidence="1 2">I186</strain>
    </source>
</reference>
<name>A0A4U2ZWW8_BACMY</name>
<evidence type="ECO:0000313" key="1">
    <source>
        <dbReference type="EMBL" id="TKI79836.1"/>
    </source>
</evidence>
<sequence>MYTYCYCEEEYFEKVITPPEEEFKGCKVKPSNYLIDHIGGNNFLLWRELSIDEIESMKEKGTYDEAFTKHDLRKYEEKDYVWLANLPTEEDAMAAIKSYWRAINELNQLDDVDHNGEDFLKEHADYIEKSKGANKKIAYSYSFNWFGFTYNGLKSDYCFDATIKFDTFEFEEDCIGGVTDYLSARINLQEERLITEIDPNVLFNDVEVIDFFIDDTNSGFYKKLNVEEGEELIKEYCRQAKENKLLHIELTGSAIAFRYVD</sequence>
<evidence type="ECO:0000313" key="2">
    <source>
        <dbReference type="Proteomes" id="UP000305524"/>
    </source>
</evidence>
<dbReference type="AlphaFoldDB" id="A0A4U2ZWW8"/>
<gene>
    <name evidence="1" type="ORF">FC701_30420</name>
</gene>
<comment type="caution">
    <text evidence="1">The sequence shown here is derived from an EMBL/GenBank/DDBJ whole genome shotgun (WGS) entry which is preliminary data.</text>
</comment>
<organism evidence="1 2">
    <name type="scientific">Bacillus mycoides</name>
    <dbReference type="NCBI Taxonomy" id="1405"/>
    <lineage>
        <taxon>Bacteria</taxon>
        <taxon>Bacillati</taxon>
        <taxon>Bacillota</taxon>
        <taxon>Bacilli</taxon>
        <taxon>Bacillales</taxon>
        <taxon>Bacillaceae</taxon>
        <taxon>Bacillus</taxon>
        <taxon>Bacillus cereus group</taxon>
    </lineage>
</organism>
<proteinExistence type="predicted"/>
<protein>
    <submittedName>
        <fullName evidence="1">Uncharacterized protein</fullName>
    </submittedName>
</protein>
<accession>A0A4U2ZWW8</accession>